<keyword evidence="3" id="KW-0731">Sigma factor</keyword>
<dbReference type="InterPro" id="IPR013324">
    <property type="entry name" value="RNA_pol_sigma_r3/r4-like"/>
</dbReference>
<dbReference type="STRING" id="665118.SAMN02983003_1645"/>
<keyword evidence="9" id="KW-1185">Reference proteome</keyword>
<dbReference type="NCBIfam" id="TIGR02937">
    <property type="entry name" value="sigma70-ECF"/>
    <property type="match status" value="1"/>
</dbReference>
<evidence type="ECO:0000313" key="8">
    <source>
        <dbReference type="EMBL" id="SFZ83442.1"/>
    </source>
</evidence>
<dbReference type="CDD" id="cd06171">
    <property type="entry name" value="Sigma70_r4"/>
    <property type="match status" value="1"/>
</dbReference>
<evidence type="ECO:0000259" key="6">
    <source>
        <dbReference type="Pfam" id="PF04542"/>
    </source>
</evidence>
<dbReference type="Proteomes" id="UP000183447">
    <property type="component" value="Unassembled WGS sequence"/>
</dbReference>
<dbReference type="GO" id="GO:0003677">
    <property type="term" value="F:DNA binding"/>
    <property type="evidence" value="ECO:0007669"/>
    <property type="project" value="UniProtKB-KW"/>
</dbReference>
<evidence type="ECO:0000256" key="2">
    <source>
        <dbReference type="ARBA" id="ARBA00023015"/>
    </source>
</evidence>
<dbReference type="InterPro" id="IPR039425">
    <property type="entry name" value="RNA_pol_sigma-70-like"/>
</dbReference>
<proteinExistence type="inferred from homology"/>
<keyword evidence="4" id="KW-0238">DNA-binding</keyword>
<evidence type="ECO:0000256" key="1">
    <source>
        <dbReference type="ARBA" id="ARBA00010641"/>
    </source>
</evidence>
<dbReference type="Pfam" id="PF08281">
    <property type="entry name" value="Sigma70_r4_2"/>
    <property type="match status" value="1"/>
</dbReference>
<dbReference type="EMBL" id="FPKU01000001">
    <property type="protein sequence ID" value="SFZ83442.1"/>
    <property type="molecule type" value="Genomic_DNA"/>
</dbReference>
<name>A0A1K2HWM3_9HYPH</name>
<evidence type="ECO:0000256" key="3">
    <source>
        <dbReference type="ARBA" id="ARBA00023082"/>
    </source>
</evidence>
<dbReference type="InterPro" id="IPR036388">
    <property type="entry name" value="WH-like_DNA-bd_sf"/>
</dbReference>
<reference evidence="8 9" key="1">
    <citation type="submission" date="2016-11" db="EMBL/GenBank/DDBJ databases">
        <authorList>
            <person name="Jaros S."/>
            <person name="Januszkiewicz K."/>
            <person name="Wedrychowicz H."/>
        </authorList>
    </citation>
    <scope>NUCLEOTIDE SEQUENCE [LARGE SCALE GENOMIC DNA]</scope>
    <source>
        <strain evidence="8 9">ATCC 23634</strain>
    </source>
</reference>
<accession>A0A1K2HWM3</accession>
<dbReference type="GO" id="GO:0016987">
    <property type="term" value="F:sigma factor activity"/>
    <property type="evidence" value="ECO:0007669"/>
    <property type="project" value="UniProtKB-KW"/>
</dbReference>
<sequence>MPRSFALMPNLVDPAIGPSPAISDETLIARARAGERHAFGQLVERHYDFIFRTACKWAGARSDAEDIAQEVCIKLATAIASFDGRSAFTSWLYRVTVNAVRDMQRARGRRGRNVDRFAEVSPDSALPDQEEATAAGEVWTAVDRLPEKQRMAVILVYAEDMSHAEAAEIMGCKESTVSWHLHEARKSLRGLL</sequence>
<comment type="similarity">
    <text evidence="1">Belongs to the sigma-70 factor family. ECF subfamily.</text>
</comment>
<dbReference type="PANTHER" id="PTHR43133:SF8">
    <property type="entry name" value="RNA POLYMERASE SIGMA FACTOR HI_1459-RELATED"/>
    <property type="match status" value="1"/>
</dbReference>
<gene>
    <name evidence="8" type="ORF">SAMN02983003_1645</name>
</gene>
<feature type="domain" description="RNA polymerase sigma factor 70 region 4 type 2" evidence="7">
    <location>
        <begin position="137"/>
        <end position="188"/>
    </location>
</feature>
<protein>
    <submittedName>
        <fullName evidence="8">RNA polymerase sigma-70 factor, ECF subfamily</fullName>
    </submittedName>
</protein>
<dbReference type="InterPro" id="IPR013249">
    <property type="entry name" value="RNA_pol_sigma70_r4_t2"/>
</dbReference>
<dbReference type="InterPro" id="IPR007627">
    <property type="entry name" value="RNA_pol_sigma70_r2"/>
</dbReference>
<organism evidence="8 9">
    <name type="scientific">Devosia enhydra</name>
    <dbReference type="NCBI Taxonomy" id="665118"/>
    <lineage>
        <taxon>Bacteria</taxon>
        <taxon>Pseudomonadati</taxon>
        <taxon>Pseudomonadota</taxon>
        <taxon>Alphaproteobacteria</taxon>
        <taxon>Hyphomicrobiales</taxon>
        <taxon>Devosiaceae</taxon>
        <taxon>Devosia</taxon>
    </lineage>
</organism>
<feature type="domain" description="RNA polymerase sigma-70 region 2" evidence="6">
    <location>
        <begin position="42"/>
        <end position="110"/>
    </location>
</feature>
<evidence type="ECO:0000313" key="9">
    <source>
        <dbReference type="Proteomes" id="UP000183447"/>
    </source>
</evidence>
<evidence type="ECO:0000256" key="5">
    <source>
        <dbReference type="ARBA" id="ARBA00023163"/>
    </source>
</evidence>
<dbReference type="Gene3D" id="1.10.10.10">
    <property type="entry name" value="Winged helix-like DNA-binding domain superfamily/Winged helix DNA-binding domain"/>
    <property type="match status" value="1"/>
</dbReference>
<keyword evidence="5" id="KW-0804">Transcription</keyword>
<dbReference type="AlphaFoldDB" id="A0A1K2HWM3"/>
<dbReference type="Pfam" id="PF04542">
    <property type="entry name" value="Sigma70_r2"/>
    <property type="match status" value="1"/>
</dbReference>
<evidence type="ECO:0000259" key="7">
    <source>
        <dbReference type="Pfam" id="PF08281"/>
    </source>
</evidence>
<dbReference type="PANTHER" id="PTHR43133">
    <property type="entry name" value="RNA POLYMERASE ECF-TYPE SIGMA FACTO"/>
    <property type="match status" value="1"/>
</dbReference>
<dbReference type="Gene3D" id="1.10.1740.10">
    <property type="match status" value="1"/>
</dbReference>
<dbReference type="GO" id="GO:0006352">
    <property type="term" value="P:DNA-templated transcription initiation"/>
    <property type="evidence" value="ECO:0007669"/>
    <property type="project" value="InterPro"/>
</dbReference>
<dbReference type="SUPFAM" id="SSF88946">
    <property type="entry name" value="Sigma2 domain of RNA polymerase sigma factors"/>
    <property type="match status" value="1"/>
</dbReference>
<keyword evidence="2" id="KW-0805">Transcription regulation</keyword>
<dbReference type="InterPro" id="IPR014284">
    <property type="entry name" value="RNA_pol_sigma-70_dom"/>
</dbReference>
<evidence type="ECO:0000256" key="4">
    <source>
        <dbReference type="ARBA" id="ARBA00023125"/>
    </source>
</evidence>
<dbReference type="SUPFAM" id="SSF88659">
    <property type="entry name" value="Sigma3 and sigma4 domains of RNA polymerase sigma factors"/>
    <property type="match status" value="1"/>
</dbReference>
<dbReference type="InterPro" id="IPR013325">
    <property type="entry name" value="RNA_pol_sigma_r2"/>
</dbReference>